<dbReference type="AlphaFoldDB" id="A0A484YDQ4"/>
<gene>
    <name evidence="2" type="ORF">NCTC12126_03323</name>
</gene>
<accession>A0A484YDQ4</accession>
<evidence type="ECO:0000259" key="1">
    <source>
        <dbReference type="PROSITE" id="PS50943"/>
    </source>
</evidence>
<dbReference type="RefSeq" id="WP_045348771.1">
    <property type="nucleotide sequence ID" value="NZ_JBBBWK010000001.1"/>
</dbReference>
<dbReference type="Gene3D" id="1.10.260.40">
    <property type="entry name" value="lambda repressor-like DNA-binding domains"/>
    <property type="match status" value="1"/>
</dbReference>
<organism evidence="2 3">
    <name type="scientific">Enterobacter cancerogenus</name>
    <dbReference type="NCBI Taxonomy" id="69218"/>
    <lineage>
        <taxon>Bacteria</taxon>
        <taxon>Pseudomonadati</taxon>
        <taxon>Pseudomonadota</taxon>
        <taxon>Gammaproteobacteria</taxon>
        <taxon>Enterobacterales</taxon>
        <taxon>Enterobacteriaceae</taxon>
        <taxon>Enterobacter</taxon>
        <taxon>Enterobacter cloacae complex</taxon>
    </lineage>
</organism>
<reference evidence="2 3" key="1">
    <citation type="submission" date="2019-03" db="EMBL/GenBank/DDBJ databases">
        <authorList>
            <consortium name="Pathogen Informatics"/>
        </authorList>
    </citation>
    <scope>NUCLEOTIDE SEQUENCE [LARGE SCALE GENOMIC DNA]</scope>
    <source>
        <strain evidence="2 3">NCTC12126</strain>
    </source>
</reference>
<dbReference type="InterPro" id="IPR001387">
    <property type="entry name" value="Cro/C1-type_HTH"/>
</dbReference>
<proteinExistence type="predicted"/>
<dbReference type="CDD" id="cd00093">
    <property type="entry name" value="HTH_XRE"/>
    <property type="match status" value="1"/>
</dbReference>
<dbReference type="InterPro" id="IPR031856">
    <property type="entry name" value="YdaS_toxin-like"/>
</dbReference>
<dbReference type="PROSITE" id="PS50943">
    <property type="entry name" value="HTH_CROC1"/>
    <property type="match status" value="1"/>
</dbReference>
<dbReference type="SUPFAM" id="SSF47413">
    <property type="entry name" value="lambda repressor-like DNA-binding domains"/>
    <property type="match status" value="1"/>
</dbReference>
<dbReference type="InterPro" id="IPR010982">
    <property type="entry name" value="Lambda_DNA-bd_dom_sf"/>
</dbReference>
<dbReference type="Pfam" id="PF15943">
    <property type="entry name" value="YdaS_toxin"/>
    <property type="match status" value="1"/>
</dbReference>
<dbReference type="GO" id="GO:0003677">
    <property type="term" value="F:DNA binding"/>
    <property type="evidence" value="ECO:0007669"/>
    <property type="project" value="InterPro"/>
</dbReference>
<sequence length="75" mass="8028">MTNKTIQRAIDIAGSQKKLADLCGVAQPTVWRWLHGGGIDARYVMKIVTATNGKLKPADIRPDLAQLLGANNTAA</sequence>
<name>A0A484YDQ4_9ENTR</name>
<dbReference type="Proteomes" id="UP000351155">
    <property type="component" value="Unassembled WGS sequence"/>
</dbReference>
<evidence type="ECO:0000313" key="2">
    <source>
        <dbReference type="EMBL" id="VFS33816.1"/>
    </source>
</evidence>
<evidence type="ECO:0000313" key="3">
    <source>
        <dbReference type="Proteomes" id="UP000351155"/>
    </source>
</evidence>
<dbReference type="EMBL" id="CAADIW010000027">
    <property type="protein sequence ID" value="VFS33816.1"/>
    <property type="molecule type" value="Genomic_DNA"/>
</dbReference>
<feature type="domain" description="HTH cro/C1-type" evidence="1">
    <location>
        <begin position="15"/>
        <end position="60"/>
    </location>
</feature>
<protein>
    <submittedName>
        <fullName evidence="2">Antirepressor protein Cro</fullName>
    </submittedName>
</protein>